<dbReference type="AlphaFoldDB" id="A0A852Z3B8"/>
<dbReference type="Gene3D" id="3.40.830.10">
    <property type="entry name" value="LigB-like"/>
    <property type="match status" value="1"/>
</dbReference>
<organism evidence="1 2">
    <name type="scientific">Actinopolyspora biskrensis</name>
    <dbReference type="NCBI Taxonomy" id="1470178"/>
    <lineage>
        <taxon>Bacteria</taxon>
        <taxon>Bacillati</taxon>
        <taxon>Actinomycetota</taxon>
        <taxon>Actinomycetes</taxon>
        <taxon>Actinopolysporales</taxon>
        <taxon>Actinopolysporaceae</taxon>
        <taxon>Actinopolyspora</taxon>
    </lineage>
</organism>
<comment type="caution">
    <text evidence="1">The sequence shown here is derived from an EMBL/GenBank/DDBJ whole genome shotgun (WGS) entry which is preliminary data.</text>
</comment>
<accession>A0A852Z3B8</accession>
<dbReference type="Proteomes" id="UP000548304">
    <property type="component" value="Unassembled WGS sequence"/>
</dbReference>
<sequence>MISRVAVVPQPPLLVPELTVRSRPETEELRAACLRAVSALAEVSGDWLAIGTDRRVSGELSPESTGTFAGFGVDVAVSLRAGASRGCGDDELPLAALVAGWLRGVAGADSVRMRLLDEEASPAVAGQVGAGLSNSAGGEPAGLLVLADGPRRFGDYEREGDPEGVAELIRDGLAVPGSGKLDALDAGSAERSGVVGRAALWSLAGLVESDDAAWSGELLHSATPFGVGYHVAVWTRAE</sequence>
<gene>
    <name evidence="1" type="ORF">FHR84_000077</name>
</gene>
<keyword evidence="2" id="KW-1185">Reference proteome</keyword>
<protein>
    <submittedName>
        <fullName evidence="1">Uncharacterized protein</fullName>
    </submittedName>
</protein>
<evidence type="ECO:0000313" key="1">
    <source>
        <dbReference type="EMBL" id="NYH76763.1"/>
    </source>
</evidence>
<dbReference type="RefSeq" id="WP_343075114.1">
    <property type="nucleotide sequence ID" value="NZ_JACBYW010000001.1"/>
</dbReference>
<reference evidence="1 2" key="1">
    <citation type="submission" date="2020-07" db="EMBL/GenBank/DDBJ databases">
        <title>Genomic Encyclopedia of Type Strains, Phase III (KMG-III): the genomes of soil and plant-associated and newly described type strains.</title>
        <authorList>
            <person name="Whitman W."/>
        </authorList>
    </citation>
    <scope>NUCLEOTIDE SEQUENCE [LARGE SCALE GENOMIC DNA]</scope>
    <source>
        <strain evidence="1 2">CECT 8576</strain>
    </source>
</reference>
<name>A0A852Z3B8_9ACTN</name>
<evidence type="ECO:0000313" key="2">
    <source>
        <dbReference type="Proteomes" id="UP000548304"/>
    </source>
</evidence>
<proteinExistence type="predicted"/>
<dbReference type="EMBL" id="JACBYW010000001">
    <property type="protein sequence ID" value="NYH76763.1"/>
    <property type="molecule type" value="Genomic_DNA"/>
</dbReference>